<dbReference type="EC" id="2.5.1.9" evidence="4 9"/>
<dbReference type="RefSeq" id="WP_046520191.1">
    <property type="nucleotide sequence ID" value="NZ_LAVS01000026.1"/>
</dbReference>
<organism evidence="12 13">
    <name type="scientific">Rheinheimera mesophila</name>
    <dbReference type="NCBI Taxonomy" id="1547515"/>
    <lineage>
        <taxon>Bacteria</taxon>
        <taxon>Pseudomonadati</taxon>
        <taxon>Pseudomonadota</taxon>
        <taxon>Gammaproteobacteria</taxon>
        <taxon>Chromatiales</taxon>
        <taxon>Chromatiaceae</taxon>
        <taxon>Rheinheimera</taxon>
    </lineage>
</organism>
<reference evidence="12 13" key="1">
    <citation type="submission" date="2018-11" db="EMBL/GenBank/DDBJ databases">
        <title>Draft genome analysis of Rheinheimera mesophila isolated from an industrial waste site.</title>
        <authorList>
            <person name="Yu Q."/>
            <person name="Qi Y."/>
            <person name="Zhang H."/>
            <person name="Lu Y."/>
            <person name="Pu J."/>
        </authorList>
    </citation>
    <scope>NUCLEOTIDE SEQUENCE [LARGE SCALE GENOMIC DNA]</scope>
    <source>
        <strain evidence="12 13">IITR13</strain>
    </source>
</reference>
<dbReference type="InterPro" id="IPR017938">
    <property type="entry name" value="Riboflavin_synthase-like_b-brl"/>
</dbReference>
<dbReference type="GO" id="GO:0004746">
    <property type="term" value="F:riboflavin synthase activity"/>
    <property type="evidence" value="ECO:0007669"/>
    <property type="project" value="UniProtKB-UniRule"/>
</dbReference>
<evidence type="ECO:0000313" key="13">
    <source>
        <dbReference type="Proteomes" id="UP000276260"/>
    </source>
</evidence>
<protein>
    <recommendedName>
        <fullName evidence="5 9">Riboflavin synthase</fullName>
        <ecNumber evidence="4 9">2.5.1.9</ecNumber>
    </recommendedName>
</protein>
<evidence type="ECO:0000256" key="3">
    <source>
        <dbReference type="ARBA" id="ARBA00004887"/>
    </source>
</evidence>
<feature type="domain" description="Lumazine-binding" evidence="11">
    <location>
        <begin position="102"/>
        <end position="198"/>
    </location>
</feature>
<evidence type="ECO:0000256" key="10">
    <source>
        <dbReference type="PROSITE-ProRule" id="PRU00524"/>
    </source>
</evidence>
<dbReference type="NCBIfam" id="NF009566">
    <property type="entry name" value="PRK13020.1"/>
    <property type="match status" value="1"/>
</dbReference>
<dbReference type="PANTHER" id="PTHR21098">
    <property type="entry name" value="RIBOFLAVIN SYNTHASE ALPHA CHAIN"/>
    <property type="match status" value="1"/>
</dbReference>
<feature type="domain" description="Lumazine-binding" evidence="11">
    <location>
        <begin position="1"/>
        <end position="101"/>
    </location>
</feature>
<dbReference type="PROSITE" id="PS51177">
    <property type="entry name" value="LUMAZINE_BIND"/>
    <property type="match status" value="2"/>
</dbReference>
<evidence type="ECO:0000256" key="4">
    <source>
        <dbReference type="ARBA" id="ARBA00012827"/>
    </source>
</evidence>
<evidence type="ECO:0000313" key="12">
    <source>
        <dbReference type="EMBL" id="RRJ22842.1"/>
    </source>
</evidence>
<evidence type="ECO:0000256" key="7">
    <source>
        <dbReference type="ARBA" id="ARBA00022679"/>
    </source>
</evidence>
<keyword evidence="8" id="KW-0677">Repeat</keyword>
<feature type="repeat" description="Lumazine-binding" evidence="10">
    <location>
        <begin position="102"/>
        <end position="198"/>
    </location>
</feature>
<dbReference type="InterPro" id="IPR023366">
    <property type="entry name" value="ATP_synth_asu-like_sf"/>
</dbReference>
<dbReference type="FunFam" id="2.40.30.20:FF:000003">
    <property type="entry name" value="Riboflavin synthase, alpha subunit"/>
    <property type="match status" value="1"/>
</dbReference>
<dbReference type="Gene3D" id="2.40.30.20">
    <property type="match status" value="2"/>
</dbReference>
<keyword evidence="6" id="KW-0686">Riboflavin biosynthesis</keyword>
<dbReference type="AlphaFoldDB" id="A0A3P3QNM5"/>
<sequence length="207" mass="22615">MFTGIVQAKVKVSEISDQQQFRRLTLEVPVQLLQNLERGASIAINGTCLTVTEFSLLESHSWVSFDVIDETLAKTNLGGLTTGALVNFERSLTFGREIGGHLVSGHVHGTAEILAVSQSGANWRVDIELKREFKPYVLSKGFISIDGISLTVGEVTANSFSLHLIPETLEVTTLGKRKAGDRVNIELDQQTVTIVDTVERLLAARNP</sequence>
<proteinExistence type="predicted"/>
<dbReference type="InterPro" id="IPR001783">
    <property type="entry name" value="Lumazine-bd"/>
</dbReference>
<comment type="pathway">
    <text evidence="3">Cofactor biosynthesis; riboflavin biosynthesis; riboflavin from 2-hydroxy-3-oxobutyl phosphate and 5-amino-6-(D-ribitylamino)uracil: step 2/2.</text>
</comment>
<evidence type="ECO:0000259" key="11">
    <source>
        <dbReference type="PROSITE" id="PS51177"/>
    </source>
</evidence>
<dbReference type="Proteomes" id="UP000276260">
    <property type="component" value="Unassembled WGS sequence"/>
</dbReference>
<dbReference type="OrthoDB" id="9788537at2"/>
<evidence type="ECO:0000256" key="2">
    <source>
        <dbReference type="ARBA" id="ARBA00002803"/>
    </source>
</evidence>
<feature type="repeat" description="Lumazine-binding" evidence="10">
    <location>
        <begin position="1"/>
        <end position="101"/>
    </location>
</feature>
<name>A0A3P3QNM5_9GAMM</name>
<comment type="catalytic activity">
    <reaction evidence="1">
        <text>2 6,7-dimethyl-8-(1-D-ribityl)lumazine + H(+) = 5-amino-6-(D-ribitylamino)uracil + riboflavin</text>
        <dbReference type="Rhea" id="RHEA:20772"/>
        <dbReference type="ChEBI" id="CHEBI:15378"/>
        <dbReference type="ChEBI" id="CHEBI:15934"/>
        <dbReference type="ChEBI" id="CHEBI:57986"/>
        <dbReference type="ChEBI" id="CHEBI:58201"/>
        <dbReference type="EC" id="2.5.1.9"/>
    </reaction>
</comment>
<dbReference type="InterPro" id="IPR026017">
    <property type="entry name" value="Lumazine-bd_dom"/>
</dbReference>
<evidence type="ECO:0000256" key="1">
    <source>
        <dbReference type="ARBA" id="ARBA00000968"/>
    </source>
</evidence>
<dbReference type="SUPFAM" id="SSF63380">
    <property type="entry name" value="Riboflavin synthase domain-like"/>
    <property type="match status" value="2"/>
</dbReference>
<evidence type="ECO:0000256" key="6">
    <source>
        <dbReference type="ARBA" id="ARBA00022619"/>
    </source>
</evidence>
<evidence type="ECO:0000256" key="8">
    <source>
        <dbReference type="ARBA" id="ARBA00022737"/>
    </source>
</evidence>
<gene>
    <name evidence="12" type="ORF">EIK76_01795</name>
</gene>
<keyword evidence="13" id="KW-1185">Reference proteome</keyword>
<comment type="function">
    <text evidence="2">Catalyzes the dismutation of two molecules of 6,7-dimethyl-8-ribityllumazine, resulting in the formation of riboflavin and 5-amino-6-(D-ribitylamino)uracil.</text>
</comment>
<dbReference type="NCBIfam" id="TIGR00187">
    <property type="entry name" value="ribE"/>
    <property type="match status" value="1"/>
</dbReference>
<dbReference type="EMBL" id="RRCF01000001">
    <property type="protein sequence ID" value="RRJ22842.1"/>
    <property type="molecule type" value="Genomic_DNA"/>
</dbReference>
<dbReference type="NCBIfam" id="NF006767">
    <property type="entry name" value="PRK09289.1"/>
    <property type="match status" value="1"/>
</dbReference>
<evidence type="ECO:0000256" key="5">
    <source>
        <dbReference type="ARBA" id="ARBA00013950"/>
    </source>
</evidence>
<evidence type="ECO:0000256" key="9">
    <source>
        <dbReference type="NCBIfam" id="TIGR00187"/>
    </source>
</evidence>
<dbReference type="PIRSF" id="PIRSF000498">
    <property type="entry name" value="Riboflavin_syn_A"/>
    <property type="match status" value="1"/>
</dbReference>
<dbReference type="Pfam" id="PF00677">
    <property type="entry name" value="Lum_binding"/>
    <property type="match status" value="2"/>
</dbReference>
<keyword evidence="7" id="KW-0808">Transferase</keyword>
<accession>A0A3P3QNM5</accession>
<comment type="caution">
    <text evidence="12">The sequence shown here is derived from an EMBL/GenBank/DDBJ whole genome shotgun (WGS) entry which is preliminary data.</text>
</comment>
<dbReference type="PANTHER" id="PTHR21098:SF0">
    <property type="entry name" value="RIBOFLAVIN SYNTHASE"/>
    <property type="match status" value="1"/>
</dbReference>
<dbReference type="GO" id="GO:0009231">
    <property type="term" value="P:riboflavin biosynthetic process"/>
    <property type="evidence" value="ECO:0007669"/>
    <property type="project" value="UniProtKB-KW"/>
</dbReference>
<dbReference type="CDD" id="cd00402">
    <property type="entry name" value="Riboflavin_synthase_like"/>
    <property type="match status" value="1"/>
</dbReference>